<evidence type="ECO:0000256" key="1">
    <source>
        <dbReference type="SAM" id="SignalP"/>
    </source>
</evidence>
<gene>
    <name evidence="2" type="ORF">PCOR1329_LOCUS22071</name>
</gene>
<comment type="caution">
    <text evidence="2">The sequence shown here is derived from an EMBL/GenBank/DDBJ whole genome shotgun (WGS) entry which is preliminary data.</text>
</comment>
<protein>
    <submittedName>
        <fullName evidence="2">Uncharacterized protein</fullName>
    </submittedName>
</protein>
<accession>A0ABN9RTU4</accession>
<keyword evidence="3" id="KW-1185">Reference proteome</keyword>
<name>A0ABN9RTU4_9DINO</name>
<proteinExistence type="predicted"/>
<sequence length="60" mass="6289">MTHSLVIAALLLGGLISPSLATVDQRVVGLAQEFSRQCPNPPITDIASFALRTADSLIAQ</sequence>
<dbReference type="Proteomes" id="UP001189429">
    <property type="component" value="Unassembled WGS sequence"/>
</dbReference>
<feature type="non-terminal residue" evidence="2">
    <location>
        <position position="60"/>
    </location>
</feature>
<feature type="signal peptide" evidence="1">
    <location>
        <begin position="1"/>
        <end position="21"/>
    </location>
</feature>
<evidence type="ECO:0000313" key="2">
    <source>
        <dbReference type="EMBL" id="CAK0820367.1"/>
    </source>
</evidence>
<evidence type="ECO:0000313" key="3">
    <source>
        <dbReference type="Proteomes" id="UP001189429"/>
    </source>
</evidence>
<feature type="chain" id="PRO_5047044277" evidence="1">
    <location>
        <begin position="22"/>
        <end position="60"/>
    </location>
</feature>
<reference evidence="2" key="1">
    <citation type="submission" date="2023-10" db="EMBL/GenBank/DDBJ databases">
        <authorList>
            <person name="Chen Y."/>
            <person name="Shah S."/>
            <person name="Dougan E. K."/>
            <person name="Thang M."/>
            <person name="Chan C."/>
        </authorList>
    </citation>
    <scope>NUCLEOTIDE SEQUENCE [LARGE SCALE GENOMIC DNA]</scope>
</reference>
<organism evidence="2 3">
    <name type="scientific">Prorocentrum cordatum</name>
    <dbReference type="NCBI Taxonomy" id="2364126"/>
    <lineage>
        <taxon>Eukaryota</taxon>
        <taxon>Sar</taxon>
        <taxon>Alveolata</taxon>
        <taxon>Dinophyceae</taxon>
        <taxon>Prorocentrales</taxon>
        <taxon>Prorocentraceae</taxon>
        <taxon>Prorocentrum</taxon>
    </lineage>
</organism>
<keyword evidence="1" id="KW-0732">Signal</keyword>
<dbReference type="EMBL" id="CAUYUJ010007335">
    <property type="protein sequence ID" value="CAK0820367.1"/>
    <property type="molecule type" value="Genomic_DNA"/>
</dbReference>